<feature type="transmembrane region" description="Helical" evidence="8">
    <location>
        <begin position="413"/>
        <end position="430"/>
    </location>
</feature>
<dbReference type="GO" id="GO:0009252">
    <property type="term" value="P:peptidoglycan biosynthetic process"/>
    <property type="evidence" value="ECO:0007669"/>
    <property type="project" value="UniProtKB-KW"/>
</dbReference>
<dbReference type="InterPro" id="IPR004268">
    <property type="entry name" value="MurJ"/>
</dbReference>
<evidence type="ECO:0000256" key="2">
    <source>
        <dbReference type="ARBA" id="ARBA00022475"/>
    </source>
</evidence>
<feature type="transmembrane region" description="Helical" evidence="8">
    <location>
        <begin position="264"/>
        <end position="288"/>
    </location>
</feature>
<dbReference type="GO" id="GO:0015648">
    <property type="term" value="F:lipid-linked peptidoglycan transporter activity"/>
    <property type="evidence" value="ECO:0007669"/>
    <property type="project" value="TreeGrafter"/>
</dbReference>
<keyword evidence="3 8" id="KW-0812">Transmembrane</keyword>
<organism evidence="9 10">
    <name type="scientific">Fusobacterium necrophorum BL</name>
    <dbReference type="NCBI Taxonomy" id="1441732"/>
    <lineage>
        <taxon>Bacteria</taxon>
        <taxon>Fusobacteriati</taxon>
        <taxon>Fusobacteriota</taxon>
        <taxon>Fusobacteriia</taxon>
        <taxon>Fusobacteriales</taxon>
        <taxon>Fusobacteriaceae</taxon>
        <taxon>Fusobacterium</taxon>
    </lineage>
</organism>
<accession>A0AB73BUS3</accession>
<evidence type="ECO:0008006" key="11">
    <source>
        <dbReference type="Google" id="ProtNLM"/>
    </source>
</evidence>
<feature type="transmembrane region" description="Helical" evidence="8">
    <location>
        <begin position="183"/>
        <end position="201"/>
    </location>
</feature>
<evidence type="ECO:0000313" key="9">
    <source>
        <dbReference type="EMBL" id="KDE61686.1"/>
    </source>
</evidence>
<dbReference type="RefSeq" id="WP_035917156.1">
    <property type="nucleotide sequence ID" value="NZ_JAAC01000164.1"/>
</dbReference>
<feature type="transmembrane region" description="Helical" evidence="8">
    <location>
        <begin position="442"/>
        <end position="459"/>
    </location>
</feature>
<dbReference type="GO" id="GO:0034204">
    <property type="term" value="P:lipid translocation"/>
    <property type="evidence" value="ECO:0007669"/>
    <property type="project" value="TreeGrafter"/>
</dbReference>
<comment type="subcellular location">
    <subcellularLocation>
        <location evidence="1">Cell membrane</location>
        <topology evidence="1">Multi-pass membrane protein</topology>
    </subcellularLocation>
</comment>
<comment type="caution">
    <text evidence="9">The sequence shown here is derived from an EMBL/GenBank/DDBJ whole genome shotgun (WGS) entry which is preliminary data.</text>
</comment>
<evidence type="ECO:0000256" key="3">
    <source>
        <dbReference type="ARBA" id="ARBA00022692"/>
    </source>
</evidence>
<keyword evidence="6 8" id="KW-1133">Transmembrane helix</keyword>
<feature type="transmembrane region" description="Helical" evidence="8">
    <location>
        <begin position="132"/>
        <end position="152"/>
    </location>
</feature>
<proteinExistence type="predicted"/>
<feature type="transmembrane region" description="Helical" evidence="8">
    <location>
        <begin position="300"/>
        <end position="326"/>
    </location>
</feature>
<evidence type="ECO:0000256" key="4">
    <source>
        <dbReference type="ARBA" id="ARBA00022960"/>
    </source>
</evidence>
<feature type="transmembrane region" description="Helical" evidence="8">
    <location>
        <begin position="42"/>
        <end position="66"/>
    </location>
</feature>
<dbReference type="PRINTS" id="PR01806">
    <property type="entry name" value="VIRFACTRMVIN"/>
</dbReference>
<evidence type="ECO:0000256" key="7">
    <source>
        <dbReference type="ARBA" id="ARBA00023136"/>
    </source>
</evidence>
<feature type="transmembrane region" description="Helical" evidence="8">
    <location>
        <begin position="159"/>
        <end position="177"/>
    </location>
</feature>
<name>A0AB73BUS3_9FUSO</name>
<gene>
    <name evidence="9" type="ORF">FUSO3_09735</name>
</gene>
<evidence type="ECO:0000256" key="1">
    <source>
        <dbReference type="ARBA" id="ARBA00004651"/>
    </source>
</evidence>
<dbReference type="Pfam" id="PF03023">
    <property type="entry name" value="MurJ"/>
    <property type="match status" value="1"/>
</dbReference>
<evidence type="ECO:0000256" key="6">
    <source>
        <dbReference type="ARBA" id="ARBA00022989"/>
    </source>
</evidence>
<feature type="transmembrane region" description="Helical" evidence="8">
    <location>
        <begin position="226"/>
        <end position="244"/>
    </location>
</feature>
<dbReference type="AlphaFoldDB" id="A0AB73BUS3"/>
<feature type="transmembrane region" description="Helical" evidence="8">
    <location>
        <begin position="465"/>
        <end position="489"/>
    </location>
</feature>
<dbReference type="GO" id="GO:0008360">
    <property type="term" value="P:regulation of cell shape"/>
    <property type="evidence" value="ECO:0007669"/>
    <property type="project" value="UniProtKB-KW"/>
</dbReference>
<dbReference type="GO" id="GO:0005886">
    <property type="term" value="C:plasma membrane"/>
    <property type="evidence" value="ECO:0007669"/>
    <property type="project" value="UniProtKB-SubCell"/>
</dbReference>
<reference evidence="9 10" key="1">
    <citation type="submission" date="2014-01" db="EMBL/GenBank/DDBJ databases">
        <title>Comparative genomics of Fusobacterium necrophorum wild isolates.</title>
        <authorList>
            <person name="Kittichotirat W."/>
            <person name="Bumgarner R.E."/>
            <person name="Lawrence P."/>
        </authorList>
    </citation>
    <scope>NUCLEOTIDE SEQUENCE [LARGE SCALE GENOMIC DNA]</scope>
    <source>
        <strain evidence="9 10">BL</strain>
    </source>
</reference>
<dbReference type="InterPro" id="IPR051050">
    <property type="entry name" value="Lipid_II_flippase_MurJ/MviN"/>
</dbReference>
<feature type="transmembrane region" description="Helical" evidence="8">
    <location>
        <begin position="388"/>
        <end position="407"/>
    </location>
</feature>
<keyword evidence="5" id="KW-0573">Peptidoglycan synthesis</keyword>
<protein>
    <recommendedName>
        <fullName evidence="11">Lipid II flippase MurJ</fullName>
    </recommendedName>
</protein>
<keyword evidence="7 8" id="KW-0472">Membrane</keyword>
<evidence type="ECO:0000256" key="5">
    <source>
        <dbReference type="ARBA" id="ARBA00022984"/>
    </source>
</evidence>
<sequence length="503" mass="57529">MQNIFYAAILITIANILSKILGFIKDILFSYYYGVSPMTDSFFLAMSIPTLIIGIFTSSVDSVIIPPYSRILKNYGKKEADSFFSEILKLVLTIAFIISISIYIFPNFFIYILAPGFSGIVKYHAEQKLRLFSFLGFFHVIYCFFSAYNTIYNKNFIRAFLLLSTNLVVIISLLAFPDKELQHLTISYLIGSILSALLSFYQAKKNNYKYSIVSYSTVQKKEIKNFIYLFIPIMCTALLTNSNLMIDKLLASKIGYGNVSFLNYASRITALFDSMLVMGIAIVILPLLSSVQLEGKMEKFKIYLSNIVKILVIFLLPLTIFIFISSKDIIKLIYLRGKFNIQTAKIVFRILQCYSFQILLIPLNTILTKAFHALENTKTPLTIDIITVLMNIILSIFLSLFLGVYGIAISTSIALFWGGIIRCVCIYSKIGWNKNIFGLRELKKIIMLNIIFSISLIILKRIDILFIGNFIIGGIFSFFIYFVLFYLLCKNDFYTLLSLLKKW</sequence>
<dbReference type="PANTHER" id="PTHR47019:SF1">
    <property type="entry name" value="LIPID II FLIPPASE MURJ"/>
    <property type="match status" value="1"/>
</dbReference>
<keyword evidence="4" id="KW-0133">Cell shape</keyword>
<evidence type="ECO:0000256" key="8">
    <source>
        <dbReference type="SAM" id="Phobius"/>
    </source>
</evidence>
<feature type="transmembrane region" description="Helical" evidence="8">
    <location>
        <begin position="346"/>
        <end position="367"/>
    </location>
</feature>
<keyword evidence="2" id="KW-1003">Cell membrane</keyword>
<feature type="transmembrane region" description="Helical" evidence="8">
    <location>
        <begin position="87"/>
        <end position="112"/>
    </location>
</feature>
<dbReference type="PANTHER" id="PTHR47019">
    <property type="entry name" value="LIPID II FLIPPASE MURJ"/>
    <property type="match status" value="1"/>
</dbReference>
<evidence type="ECO:0000313" key="10">
    <source>
        <dbReference type="Proteomes" id="UP000027473"/>
    </source>
</evidence>
<dbReference type="Proteomes" id="UP000027473">
    <property type="component" value="Unassembled WGS sequence"/>
</dbReference>
<dbReference type="EMBL" id="JAAC01000164">
    <property type="protein sequence ID" value="KDE61686.1"/>
    <property type="molecule type" value="Genomic_DNA"/>
</dbReference>